<dbReference type="eggNOG" id="COG0406">
    <property type="taxonomic scope" value="Bacteria"/>
</dbReference>
<sequence length="177" mass="20952">MKITFIRHSKVLFNWDKFYNADSFVSACKEYDNSPVQSGEKLKIEKQPVYISSLIRTEQTSNNLFQKEIEVIATALLNEIPIKPFIRTKLRLPIFLWMVLGRLQWYFNSSNQPETKRSSQARINQFLDHILSENQNCIIIGHGFYFAQMVGEMKKRDFTGNMNKRLKNEELREFKAY</sequence>
<reference evidence="1 2" key="1">
    <citation type="journal article" date="1992" name="Int. J. Syst. Bacteriol.">
        <title>Sphingobacterium antarcticus sp. nov. a Psychrotrophic Bacterium from the Soils of Schirmacher Oasis, Antarctica.</title>
        <authorList>
            <person name="Shivaji S."/>
            <person name="Ray M.K."/>
            <person name="Rao N.S."/>
            <person name="Saiserr L."/>
            <person name="Jagannadham M.V."/>
            <person name="Kumar G.S."/>
            <person name="Reddy G."/>
            <person name="Bhargava P.M."/>
        </authorList>
    </citation>
    <scope>NUCLEOTIDE SEQUENCE [LARGE SCALE GENOMIC DNA]</scope>
    <source>
        <strain evidence="1 2">4BY</strain>
    </source>
</reference>
<dbReference type="InterPro" id="IPR029033">
    <property type="entry name" value="His_PPase_superfam"/>
</dbReference>
<accession>A0A081PCA9</accession>
<gene>
    <name evidence="1" type="ORF">N180_01490</name>
</gene>
<dbReference type="AlphaFoldDB" id="A0A081PCA9"/>
<organism evidence="1 2">
    <name type="scientific">Pedobacter antarcticus 4BY</name>
    <dbReference type="NCBI Taxonomy" id="1358423"/>
    <lineage>
        <taxon>Bacteria</taxon>
        <taxon>Pseudomonadati</taxon>
        <taxon>Bacteroidota</taxon>
        <taxon>Sphingobacteriia</taxon>
        <taxon>Sphingobacteriales</taxon>
        <taxon>Sphingobacteriaceae</taxon>
        <taxon>Pedobacter</taxon>
    </lineage>
</organism>
<dbReference type="Gene3D" id="3.40.50.1240">
    <property type="entry name" value="Phosphoglycerate mutase-like"/>
    <property type="match status" value="1"/>
</dbReference>
<dbReference type="SUPFAM" id="SSF53254">
    <property type="entry name" value="Phosphoglycerate mutase-like"/>
    <property type="match status" value="1"/>
</dbReference>
<dbReference type="OrthoDB" id="1680942at2"/>
<dbReference type="Proteomes" id="UP000028007">
    <property type="component" value="Unassembled WGS sequence"/>
</dbReference>
<keyword evidence="2" id="KW-1185">Reference proteome</keyword>
<proteinExistence type="predicted"/>
<name>A0A081PCA9_9SPHI</name>
<comment type="caution">
    <text evidence="1">The sequence shown here is derived from an EMBL/GenBank/DDBJ whole genome shotgun (WGS) entry which is preliminary data.</text>
</comment>
<protein>
    <recommendedName>
        <fullName evidence="3">Phosphoglycerate mutase</fullName>
    </recommendedName>
</protein>
<evidence type="ECO:0008006" key="3">
    <source>
        <dbReference type="Google" id="ProtNLM"/>
    </source>
</evidence>
<evidence type="ECO:0000313" key="1">
    <source>
        <dbReference type="EMBL" id="KEQ28332.1"/>
    </source>
</evidence>
<dbReference type="EMBL" id="JNFF01000116">
    <property type="protein sequence ID" value="KEQ28332.1"/>
    <property type="molecule type" value="Genomic_DNA"/>
</dbReference>
<dbReference type="RefSeq" id="WP_051760204.1">
    <property type="nucleotide sequence ID" value="NZ_JNFF01000116.1"/>
</dbReference>
<evidence type="ECO:0000313" key="2">
    <source>
        <dbReference type="Proteomes" id="UP000028007"/>
    </source>
</evidence>